<sequence>MYLTYQTLLSKHDKYTLELYSSFIRQLSEISKADPFMLGFTNYEGYSYNSFAVHEKYSTATEVAFRTVFPNSELMISNDHSRTDVLKERAVIFKDNSIIPLKIYDDLDQPDPINILLENFAQLSTHIDMIKFEVWLKPVSDKRPEQLTILINNFPASFARPETRVFVENKKKQKLYHCSIRFIHSEVVEEKDPEQVTNSCLIFLKQFSLKYGNSLDLDDQIKMADTNIPKLDNLLGLNEVLSLIHLPREIDANRKIAICTEKILPVPREVIEVSKNDDVTLFGHGSGSAEKEPIGILPKDRTHHTYIIGKTGSGKTKLLELLMKDDIEKGRGMILIDPHGDTAKDILALIPKSRVSDTVYIDFPNRSFIHTFNPLSELERSSPVVIDNFIEIFKKFFSVDWNPKIEFLLRNLLGLMRESGIIHLSHIPMILTNSQYRSSLVEKVNDRSVENFWKLEYPKFSEQYFSNAVSPLLNKINQILTNPILEKILSIGSSSFDLRKILQEQQILIVNLSIAELGETGSSFLGSMLISSIQQIAMSNNDLKEDKRVPINLYVDEFQHFSTESFIRIFSEARKYRLSLTIAHQYIGQISTPIMNAIMGNIGSIISFRLGQRDANYISKEFKPYLSPEDFVQLNSRNFWAKLSVDGTTSQPFRGISNTLEFPTVNYVREIKSVAKSKYSFLESEVNKAIDNLGTIDLRDINTFDSPV</sequence>
<dbReference type="SUPFAM" id="SSF52540">
    <property type="entry name" value="P-loop containing nucleoside triphosphate hydrolases"/>
    <property type="match status" value="1"/>
</dbReference>
<accession>A0A955I2A5</accession>
<dbReference type="PANTHER" id="PTHR30121">
    <property type="entry name" value="UNCHARACTERIZED PROTEIN YJGR-RELATED"/>
    <property type="match status" value="1"/>
</dbReference>
<reference evidence="2" key="1">
    <citation type="submission" date="2020-04" db="EMBL/GenBank/DDBJ databases">
        <authorList>
            <person name="Zhang T."/>
        </authorList>
    </citation>
    <scope>NUCLEOTIDE SEQUENCE</scope>
    <source>
        <strain evidence="2">HKST-UBA17</strain>
    </source>
</reference>
<organism evidence="2 3">
    <name type="scientific">Candidatus Dojkabacteria bacterium</name>
    <dbReference type="NCBI Taxonomy" id="2099670"/>
    <lineage>
        <taxon>Bacteria</taxon>
        <taxon>Candidatus Dojkabacteria</taxon>
    </lineage>
</organism>
<keyword evidence="2" id="KW-0238">DNA-binding</keyword>
<dbReference type="Proteomes" id="UP000741282">
    <property type="component" value="Unassembled WGS sequence"/>
</dbReference>
<comment type="caution">
    <text evidence="2">The sequence shown here is derived from an EMBL/GenBank/DDBJ whole genome shotgun (WGS) entry which is preliminary data.</text>
</comment>
<evidence type="ECO:0000313" key="2">
    <source>
        <dbReference type="EMBL" id="MCA9376512.1"/>
    </source>
</evidence>
<reference evidence="2" key="2">
    <citation type="journal article" date="2021" name="Microbiome">
        <title>Successional dynamics and alternative stable states in a saline activated sludge microbial community over 9 years.</title>
        <authorList>
            <person name="Wang Y."/>
            <person name="Ye J."/>
            <person name="Ju F."/>
            <person name="Liu L."/>
            <person name="Boyd J.A."/>
            <person name="Deng Y."/>
            <person name="Parks D.H."/>
            <person name="Jiang X."/>
            <person name="Yin X."/>
            <person name="Woodcroft B.J."/>
            <person name="Tyson G.W."/>
            <person name="Hugenholtz P."/>
            <person name="Polz M.F."/>
            <person name="Zhang T."/>
        </authorList>
    </citation>
    <scope>NUCLEOTIDE SEQUENCE</scope>
    <source>
        <strain evidence="2">HKST-UBA17</strain>
    </source>
</reference>
<dbReference type="Pfam" id="PF01935">
    <property type="entry name" value="DUF87"/>
    <property type="match status" value="1"/>
</dbReference>
<dbReference type="Gene3D" id="3.40.50.300">
    <property type="entry name" value="P-loop containing nucleotide triphosphate hydrolases"/>
    <property type="match status" value="2"/>
</dbReference>
<dbReference type="InterPro" id="IPR051162">
    <property type="entry name" value="T4SS_component"/>
</dbReference>
<name>A0A955I2A5_9BACT</name>
<dbReference type="InterPro" id="IPR027417">
    <property type="entry name" value="P-loop_NTPase"/>
</dbReference>
<feature type="domain" description="Helicase HerA central" evidence="1">
    <location>
        <begin position="299"/>
        <end position="341"/>
    </location>
</feature>
<proteinExistence type="predicted"/>
<evidence type="ECO:0000313" key="3">
    <source>
        <dbReference type="Proteomes" id="UP000741282"/>
    </source>
</evidence>
<dbReference type="GO" id="GO:0003677">
    <property type="term" value="F:DNA binding"/>
    <property type="evidence" value="ECO:0007669"/>
    <property type="project" value="UniProtKB-KW"/>
</dbReference>
<dbReference type="AlphaFoldDB" id="A0A955I2A5"/>
<dbReference type="InterPro" id="IPR002789">
    <property type="entry name" value="HerA_central"/>
</dbReference>
<protein>
    <submittedName>
        <fullName evidence="2">Type IV secretion system DNA-binding domain-containing protein</fullName>
    </submittedName>
</protein>
<gene>
    <name evidence="2" type="ORF">KC685_01160</name>
</gene>
<evidence type="ECO:0000259" key="1">
    <source>
        <dbReference type="Pfam" id="PF01935"/>
    </source>
</evidence>
<dbReference type="EMBL" id="JAGQLN010000003">
    <property type="protein sequence ID" value="MCA9376512.1"/>
    <property type="molecule type" value="Genomic_DNA"/>
</dbReference>
<dbReference type="PANTHER" id="PTHR30121:SF11">
    <property type="entry name" value="AAA+ ATPASE DOMAIN-CONTAINING PROTEIN"/>
    <property type="match status" value="1"/>
</dbReference>